<sequence>MTEENNKADIIDNTANFFDEKEEVPTRAERDNAAVIDVNDDKSLEPENVENSNVPLTTSPKLLQMPNHIKESYIPPEGVVLTFGPLLYRVTYRNIGKLRFSAELVGFRAATGVVDPGVDPGGAPQSQIIA</sequence>
<organism evidence="1">
    <name type="scientific">marine sediment metagenome</name>
    <dbReference type="NCBI Taxonomy" id="412755"/>
    <lineage>
        <taxon>unclassified sequences</taxon>
        <taxon>metagenomes</taxon>
        <taxon>ecological metagenomes</taxon>
    </lineage>
</organism>
<dbReference type="AlphaFoldDB" id="A0A0F8YRJ5"/>
<comment type="caution">
    <text evidence="1">The sequence shown here is derived from an EMBL/GenBank/DDBJ whole genome shotgun (WGS) entry which is preliminary data.</text>
</comment>
<reference evidence="1" key="1">
    <citation type="journal article" date="2015" name="Nature">
        <title>Complex archaea that bridge the gap between prokaryotes and eukaryotes.</title>
        <authorList>
            <person name="Spang A."/>
            <person name="Saw J.H."/>
            <person name="Jorgensen S.L."/>
            <person name="Zaremba-Niedzwiedzka K."/>
            <person name="Martijn J."/>
            <person name="Lind A.E."/>
            <person name="van Eijk R."/>
            <person name="Schleper C."/>
            <person name="Guy L."/>
            <person name="Ettema T.J."/>
        </authorList>
    </citation>
    <scope>NUCLEOTIDE SEQUENCE</scope>
</reference>
<evidence type="ECO:0000313" key="1">
    <source>
        <dbReference type="EMBL" id="KKK56759.1"/>
    </source>
</evidence>
<dbReference type="EMBL" id="LAZR01064829">
    <property type="protein sequence ID" value="KKK56759.1"/>
    <property type="molecule type" value="Genomic_DNA"/>
</dbReference>
<gene>
    <name evidence="1" type="ORF">LCGC14_3061320</name>
</gene>
<name>A0A0F8YRJ5_9ZZZZ</name>
<protein>
    <submittedName>
        <fullName evidence="1">Uncharacterized protein</fullName>
    </submittedName>
</protein>
<proteinExistence type="predicted"/>
<accession>A0A0F8YRJ5</accession>